<dbReference type="SUPFAM" id="SSF51735">
    <property type="entry name" value="NAD(P)-binding Rossmann-fold domains"/>
    <property type="match status" value="1"/>
</dbReference>
<evidence type="ECO:0000313" key="5">
    <source>
        <dbReference type="EMBL" id="MBM2419639.1"/>
    </source>
</evidence>
<sequence length="325" mass="34972">MTRAALKPDTDVIEGVYLCTSLDLPDLFGPALAGQPGLRLYKPDDVPDPSRIRFALVWRPADNAFDAYPNIDLVQVIAAGVDGVLRNPSLPDGVVVTRVHDTEQATIMAGFAAWHVVWHHRHMGNYLDAQKSRTWDRTTIKTLRPPSEVTVGLLGYGLMGRTIARTVASMGFPVLAATRTEGNSDPGVTRVSGADAVKQVAAQSDILINILPLTGDTHDILNADLFAAMPSGAALIHLGRGPHLVEADLLEALDKGQIGGASLDVFRQEPLPSDHPFWTHPRIVITPHEASVTSPQAVTDALVRSIRELDAGERPTATVDKTTGY</sequence>
<gene>
    <name evidence="4" type="ORF">JQX41_21900</name>
    <name evidence="5" type="ORF">JQX48_21920</name>
</gene>
<evidence type="ECO:0000259" key="3">
    <source>
        <dbReference type="Pfam" id="PF02826"/>
    </source>
</evidence>
<dbReference type="GeneID" id="62642693"/>
<dbReference type="Pfam" id="PF02826">
    <property type="entry name" value="2-Hacid_dh_C"/>
    <property type="match status" value="1"/>
</dbReference>
<dbReference type="EMBL" id="JAFBXF010000022">
    <property type="protein sequence ID" value="MBM2419639.1"/>
    <property type="molecule type" value="Genomic_DNA"/>
</dbReference>
<dbReference type="GO" id="GO:0016491">
    <property type="term" value="F:oxidoreductase activity"/>
    <property type="evidence" value="ECO:0007669"/>
    <property type="project" value="UniProtKB-KW"/>
</dbReference>
<dbReference type="Proteomes" id="UP000755667">
    <property type="component" value="Unassembled WGS sequence"/>
</dbReference>
<dbReference type="AlphaFoldDB" id="A0A9Q2P862"/>
<comment type="caution">
    <text evidence="4">The sequence shown here is derived from an EMBL/GenBank/DDBJ whole genome shotgun (WGS) entry which is preliminary data.</text>
</comment>
<organism evidence="4 6">
    <name type="scientific">Marivita cryptomonadis</name>
    <dbReference type="NCBI Taxonomy" id="505252"/>
    <lineage>
        <taxon>Bacteria</taxon>
        <taxon>Pseudomonadati</taxon>
        <taxon>Pseudomonadota</taxon>
        <taxon>Alphaproteobacteria</taxon>
        <taxon>Rhodobacterales</taxon>
        <taxon>Roseobacteraceae</taxon>
        <taxon>Marivita</taxon>
    </lineage>
</organism>
<evidence type="ECO:0000256" key="1">
    <source>
        <dbReference type="ARBA" id="ARBA00023002"/>
    </source>
</evidence>
<dbReference type="InterPro" id="IPR006140">
    <property type="entry name" value="D-isomer_DH_NAD-bd"/>
</dbReference>
<keyword evidence="2" id="KW-0520">NAD</keyword>
<keyword evidence="7" id="KW-1185">Reference proteome</keyword>
<dbReference type="PANTHER" id="PTHR43333">
    <property type="entry name" value="2-HACID_DH_C DOMAIN-CONTAINING PROTEIN"/>
    <property type="match status" value="1"/>
</dbReference>
<dbReference type="RefSeq" id="WP_203276065.1">
    <property type="nucleotide sequence ID" value="NZ_JAFBWU010000022.1"/>
</dbReference>
<protein>
    <submittedName>
        <fullName evidence="4">Glyoxylate/hydroxypyruvate reductase A</fullName>
    </submittedName>
</protein>
<reference evidence="4 7" key="1">
    <citation type="submission" date="2021-01" db="EMBL/GenBank/DDBJ databases">
        <title>Diatom-associated Roseobacters Show Island Model of Population Structure.</title>
        <authorList>
            <person name="Qu L."/>
            <person name="Feng X."/>
            <person name="Chen Y."/>
            <person name="Li L."/>
            <person name="Wang X."/>
            <person name="Hu Z."/>
            <person name="Wang H."/>
            <person name="Luo H."/>
        </authorList>
    </citation>
    <scope>NUCLEOTIDE SEQUENCE</scope>
    <source>
        <strain evidence="5 7">CC28-63</strain>
        <strain evidence="4">CC28-69</strain>
    </source>
</reference>
<evidence type="ECO:0000313" key="6">
    <source>
        <dbReference type="Proteomes" id="UP000755667"/>
    </source>
</evidence>
<name>A0A9Q2P862_9RHOB</name>
<feature type="domain" description="D-isomer specific 2-hydroxyacid dehydrogenase NAD-binding" evidence="3">
    <location>
        <begin position="116"/>
        <end position="289"/>
    </location>
</feature>
<keyword evidence="1" id="KW-0560">Oxidoreductase</keyword>
<dbReference type="InterPro" id="IPR036291">
    <property type="entry name" value="NAD(P)-bd_dom_sf"/>
</dbReference>
<dbReference type="PANTHER" id="PTHR43333:SF1">
    <property type="entry name" value="D-ISOMER SPECIFIC 2-HYDROXYACID DEHYDROGENASE NAD-BINDING DOMAIN-CONTAINING PROTEIN"/>
    <property type="match status" value="1"/>
</dbReference>
<evidence type="ECO:0000256" key="2">
    <source>
        <dbReference type="ARBA" id="ARBA00023027"/>
    </source>
</evidence>
<dbReference type="CDD" id="cd12164">
    <property type="entry name" value="GDH_like_2"/>
    <property type="match status" value="1"/>
</dbReference>
<dbReference type="GO" id="GO:0051287">
    <property type="term" value="F:NAD binding"/>
    <property type="evidence" value="ECO:0007669"/>
    <property type="project" value="InterPro"/>
</dbReference>
<evidence type="ECO:0000313" key="7">
    <source>
        <dbReference type="Proteomes" id="UP000809440"/>
    </source>
</evidence>
<proteinExistence type="predicted"/>
<dbReference type="Gene3D" id="3.40.50.720">
    <property type="entry name" value="NAD(P)-binding Rossmann-like Domain"/>
    <property type="match status" value="2"/>
</dbReference>
<accession>A0A9Q2P862</accession>
<dbReference type="Proteomes" id="UP000809440">
    <property type="component" value="Unassembled WGS sequence"/>
</dbReference>
<evidence type="ECO:0000313" key="4">
    <source>
        <dbReference type="EMBL" id="MBM2414968.1"/>
    </source>
</evidence>
<dbReference type="EMBL" id="JAFBXE010000022">
    <property type="protein sequence ID" value="MBM2414968.1"/>
    <property type="molecule type" value="Genomic_DNA"/>
</dbReference>